<dbReference type="InterPro" id="IPR036237">
    <property type="entry name" value="Xyl_isomerase-like_sf"/>
</dbReference>
<protein>
    <submittedName>
        <fullName evidence="2">Sugar phosphate isomerase/epimerase family protein</fullName>
    </submittedName>
</protein>
<accession>A0AAU7EAP5</accession>
<dbReference type="PANTHER" id="PTHR12110:SF53">
    <property type="entry name" value="BLR5974 PROTEIN"/>
    <property type="match status" value="1"/>
</dbReference>
<feature type="domain" description="Xylose isomerase-like TIM barrel" evidence="1">
    <location>
        <begin position="26"/>
        <end position="258"/>
    </location>
</feature>
<gene>
    <name evidence="2" type="ORF">AAH949_03025</name>
</gene>
<organism evidence="2">
    <name type="scientific">Campylobacter sp. CCS1377</name>
    <dbReference type="NCBI Taxonomy" id="3158229"/>
    <lineage>
        <taxon>Bacteria</taxon>
        <taxon>Pseudomonadati</taxon>
        <taxon>Campylobacterota</taxon>
        <taxon>Epsilonproteobacteria</taxon>
        <taxon>Campylobacterales</taxon>
        <taxon>Campylobacteraceae</taxon>
        <taxon>Campylobacter</taxon>
    </lineage>
</organism>
<dbReference type="GO" id="GO:0016853">
    <property type="term" value="F:isomerase activity"/>
    <property type="evidence" value="ECO:0007669"/>
    <property type="project" value="UniProtKB-KW"/>
</dbReference>
<dbReference type="RefSeq" id="WP_348518940.1">
    <property type="nucleotide sequence ID" value="NZ_CP155620.1"/>
</dbReference>
<dbReference type="EMBL" id="CP155620">
    <property type="protein sequence ID" value="XBJ29822.1"/>
    <property type="molecule type" value="Genomic_DNA"/>
</dbReference>
<keyword evidence="2" id="KW-0413">Isomerase</keyword>
<dbReference type="InterPro" id="IPR013022">
    <property type="entry name" value="Xyl_isomerase-like_TIM-brl"/>
</dbReference>
<evidence type="ECO:0000259" key="1">
    <source>
        <dbReference type="Pfam" id="PF01261"/>
    </source>
</evidence>
<dbReference type="Gene3D" id="3.20.20.150">
    <property type="entry name" value="Divalent-metal-dependent TIM barrel enzymes"/>
    <property type="match status" value="1"/>
</dbReference>
<sequence>MKIGLETESMHLWFQNGRMDIFSYIDFAKELGCNGIIINLIKDFGLDEEWGCLGSNEPSHLAKIRAKLDEYDMYCELDSKGFERVKFEKIAKVAQVLGAKIIRSYVPLTDKSKQVKNASDGAFDDSKITAKFDKNDFLNSSEEIKALIPLLEQYDLKLAIENHEYQTSDDLLELLNLINHPRVGFLYDFGNSMMAYEEPIKACKDMAKYTFSTHCKDHIVFIEDGIEYVCGVPLGEGNIDIKACVEILKQAGLERINIEQCYPYCATFKREKGVGGVSELGKGTFKIEKPLFKGLKAMQYYYPQEVSKEHLEKLLKLQKEGCEKSVKHLKEILNAL</sequence>
<proteinExistence type="predicted"/>
<name>A0AAU7EAP5_9BACT</name>
<evidence type="ECO:0000313" key="2">
    <source>
        <dbReference type="EMBL" id="XBJ29822.1"/>
    </source>
</evidence>
<dbReference type="InterPro" id="IPR050312">
    <property type="entry name" value="IolE/XylAMocC-like"/>
</dbReference>
<dbReference type="PANTHER" id="PTHR12110">
    <property type="entry name" value="HYDROXYPYRUVATE ISOMERASE"/>
    <property type="match status" value="1"/>
</dbReference>
<dbReference type="AlphaFoldDB" id="A0AAU7EAP5"/>
<dbReference type="Pfam" id="PF01261">
    <property type="entry name" value="AP_endonuc_2"/>
    <property type="match status" value="1"/>
</dbReference>
<reference evidence="2" key="1">
    <citation type="submission" date="2024-05" db="EMBL/GenBank/DDBJ databases">
        <title>Campylobacter coli isolated from environmental waters in Slovenia.</title>
        <authorList>
            <person name="Zautner A.E."/>
            <person name="Bunk B."/>
            <person name="Riedel T."/>
            <person name="Sproeer C."/>
        </authorList>
    </citation>
    <scope>NUCLEOTIDE SEQUENCE</scope>
    <source>
        <strain evidence="2">CCS1377</strain>
    </source>
</reference>
<dbReference type="SUPFAM" id="SSF51658">
    <property type="entry name" value="Xylose isomerase-like"/>
    <property type="match status" value="1"/>
</dbReference>